<protein>
    <submittedName>
        <fullName evidence="2">Lipocalin</fullName>
    </submittedName>
</protein>
<sequence>MKLLVLSFALVLALSQVKGDKPVWADEAAYGEHQDAWKSLKADIDDIYYMLKATYSTDPVWGNDFTCLSVVADDYNEDEKSVQAGFLFMNTAEPVYQIAYEKVTAVKMYGYNNENALRYETEDGSLLTDVLAFSDDNCDVIYVPGTDGREEGYELWATDYKNVSASCLEKFNEYAAGMQIRDVFTDDCIPE</sequence>
<dbReference type="AlphaFoldDB" id="A0A224YDW6"/>
<accession>A0A224YDW6</accession>
<dbReference type="SUPFAM" id="SSF50814">
    <property type="entry name" value="Lipocalins"/>
    <property type="match status" value="1"/>
</dbReference>
<evidence type="ECO:0000256" key="1">
    <source>
        <dbReference type="SAM" id="SignalP"/>
    </source>
</evidence>
<proteinExistence type="predicted"/>
<keyword evidence="1" id="KW-0732">Signal</keyword>
<dbReference type="Pfam" id="PF02098">
    <property type="entry name" value="His_binding"/>
    <property type="match status" value="1"/>
</dbReference>
<dbReference type="InterPro" id="IPR002970">
    <property type="entry name" value="Tick_his-bd"/>
</dbReference>
<dbReference type="InterPro" id="IPR012674">
    <property type="entry name" value="Calycin"/>
</dbReference>
<name>A0A224YDW6_9ACAR</name>
<dbReference type="GO" id="GO:0030682">
    <property type="term" value="P:symbiont-mediated perturbation of host defenses"/>
    <property type="evidence" value="ECO:0007669"/>
    <property type="project" value="InterPro"/>
</dbReference>
<reference evidence="2" key="1">
    <citation type="journal article" date="2017" name="Parasit. Vectors">
        <title>Sialotranscriptomics of Rhipicephalus zambeziensis reveals intricate expression profiles of secretory proteins and suggests tight temporal transcriptional regulation during blood-feeding.</title>
        <authorList>
            <person name="de Castro M.H."/>
            <person name="de Klerk D."/>
            <person name="Pienaar R."/>
            <person name="Rees D.J.G."/>
            <person name="Mans B.J."/>
        </authorList>
    </citation>
    <scope>NUCLEOTIDE SEQUENCE</scope>
    <source>
        <tissue evidence="2">Salivary glands</tissue>
    </source>
</reference>
<dbReference type="GO" id="GO:0043176">
    <property type="term" value="F:amine binding"/>
    <property type="evidence" value="ECO:0007669"/>
    <property type="project" value="InterPro"/>
</dbReference>
<evidence type="ECO:0000313" key="2">
    <source>
        <dbReference type="EMBL" id="MAA15155.1"/>
    </source>
</evidence>
<dbReference type="PRINTS" id="PR01220">
    <property type="entry name" value="HISBINDING"/>
</dbReference>
<dbReference type="Gene3D" id="2.40.128.20">
    <property type="match status" value="1"/>
</dbReference>
<feature type="signal peptide" evidence="1">
    <location>
        <begin position="1"/>
        <end position="19"/>
    </location>
</feature>
<dbReference type="EMBL" id="GFPF01004009">
    <property type="protein sequence ID" value="MAA15155.1"/>
    <property type="molecule type" value="Transcribed_RNA"/>
</dbReference>
<organism evidence="2">
    <name type="scientific">Rhipicephalus zambeziensis</name>
    <dbReference type="NCBI Taxonomy" id="60191"/>
    <lineage>
        <taxon>Eukaryota</taxon>
        <taxon>Metazoa</taxon>
        <taxon>Ecdysozoa</taxon>
        <taxon>Arthropoda</taxon>
        <taxon>Chelicerata</taxon>
        <taxon>Arachnida</taxon>
        <taxon>Acari</taxon>
        <taxon>Parasitiformes</taxon>
        <taxon>Ixodida</taxon>
        <taxon>Ixodoidea</taxon>
        <taxon>Ixodidae</taxon>
        <taxon>Rhipicephalinae</taxon>
        <taxon>Rhipicephalus</taxon>
        <taxon>Rhipicephalus</taxon>
    </lineage>
</organism>
<feature type="chain" id="PRO_5012240073" evidence="1">
    <location>
        <begin position="20"/>
        <end position="191"/>
    </location>
</feature>